<dbReference type="STRING" id="1202785.A946_03585"/>
<evidence type="ECO:0000313" key="2">
    <source>
        <dbReference type="EMBL" id="KIE59111.1"/>
    </source>
</evidence>
<dbReference type="KEGG" id="mkc:kam1_1758"/>
<keyword evidence="4" id="KW-1185">Reference proteome</keyword>
<reference evidence="2 4" key="1">
    <citation type="submission" date="2014-08" db="EMBL/GenBank/DDBJ databases">
        <title>Methylacidiphilum kamchatkense strain Kam1 draft genome sequence.</title>
        <authorList>
            <person name="Birkeland N.-K."/>
            <person name="Erikstad H.A."/>
        </authorList>
    </citation>
    <scope>NUCLEOTIDE SEQUENCE [LARGE SCALE GENOMIC DNA]</scope>
    <source>
        <strain evidence="2 4">Kam1</strain>
    </source>
</reference>
<evidence type="ECO:0000313" key="4">
    <source>
        <dbReference type="Proteomes" id="UP000031594"/>
    </source>
</evidence>
<dbReference type="EMBL" id="CP037899">
    <property type="protein sequence ID" value="QDQ42972.1"/>
    <property type="molecule type" value="Genomic_DNA"/>
</dbReference>
<dbReference type="OrthoDB" id="8434755at2"/>
<keyword evidence="1" id="KW-0732">Signal</keyword>
<gene>
    <name evidence="2" type="ORF">A946_03585</name>
    <name evidence="3" type="ORF">kam1_1758</name>
</gene>
<reference evidence="5" key="3">
    <citation type="submission" date="2019-03" db="EMBL/GenBank/DDBJ databases">
        <title>Complete genome of Methylacidiphilum kamchatkense Kam1.</title>
        <authorList>
            <person name="Kruse T."/>
            <person name="Murarilal Ratnadevi C."/>
            <person name="Erikstad H.-A."/>
            <person name="Birkeland N.-K."/>
        </authorList>
    </citation>
    <scope>NUCLEOTIDE SEQUENCE [LARGE SCALE GENOMIC DNA]</scope>
    <source>
        <strain evidence="5">kam1</strain>
    </source>
</reference>
<protein>
    <recommendedName>
        <fullName evidence="6">Outer membrane lipoprotein-sorting protein</fullName>
    </recommendedName>
</protein>
<evidence type="ECO:0000313" key="3">
    <source>
        <dbReference type="EMBL" id="QDQ42972.1"/>
    </source>
</evidence>
<feature type="signal peptide" evidence="1">
    <location>
        <begin position="1"/>
        <end position="26"/>
    </location>
</feature>
<proteinExistence type="predicted"/>
<organism evidence="3 5">
    <name type="scientific">Methylacidiphilum kamchatkense Kam1</name>
    <dbReference type="NCBI Taxonomy" id="1202785"/>
    <lineage>
        <taxon>Bacteria</taxon>
        <taxon>Pseudomonadati</taxon>
        <taxon>Verrucomicrobiota</taxon>
        <taxon>Methylacidiphilae</taxon>
        <taxon>Methylacidiphilales</taxon>
        <taxon>Methylacidiphilaceae</taxon>
        <taxon>Methylacidiphilum (ex Ratnadevi et al. 2023)</taxon>
    </lineage>
</organism>
<name>A0A0C1RW09_9BACT</name>
<reference evidence="3" key="2">
    <citation type="journal article" date="2019" name="BMC Genomics">
        <title>Complete genome sequence analysis of the thermoacidophilic verrucomicrobial methanotroph 'Candidatus Methylacidiphilum kamchatkense' strain Kam1 and comparison with its closest relatives.</title>
        <authorList>
            <person name="Kruse T."/>
            <person name="Ratnadevi C.M."/>
            <person name="Erikstad H.A."/>
            <person name="Birkeland N.K."/>
        </authorList>
    </citation>
    <scope>NUCLEOTIDE SEQUENCE</scope>
    <source>
        <strain evidence="3">Kam1</strain>
    </source>
</reference>
<evidence type="ECO:0000313" key="5">
    <source>
        <dbReference type="Proteomes" id="UP000315925"/>
    </source>
</evidence>
<feature type="chain" id="PRO_5044541286" description="Outer membrane lipoprotein-sorting protein" evidence="1">
    <location>
        <begin position="27"/>
        <end position="272"/>
    </location>
</feature>
<accession>A0A0C1RW09</accession>
<sequence>MNAYFLKKGVLIAIFLLALSTSHGLCQETEFTKAEIEREVQKYISEKSTNGIFQFRDPVSYQELSLVYEKVRMVRSLAGYGYFATVQFHDSLDASKPYELDFWWKPKGTQLLLMDIRVYKFPKREGDKWVLQTRNPIPWWWLPSTEHPGEYEQKRAWEVKAAIHEYIAQKLKEGGGVFYLKDPKTGKDIPLEFVEIHNPVRRIPGKEYFACTDFREKGDPEKFYDIDFWFDEKSGKLIVKDVKIHKEPVKEGDRWIQVERYSFEKDKPVTVP</sequence>
<evidence type="ECO:0008006" key="6">
    <source>
        <dbReference type="Google" id="ProtNLM"/>
    </source>
</evidence>
<dbReference type="Proteomes" id="UP000315925">
    <property type="component" value="Chromosome"/>
</dbReference>
<dbReference type="Proteomes" id="UP000031594">
    <property type="component" value="Unassembled WGS sequence"/>
</dbReference>
<dbReference type="AlphaFoldDB" id="A0A0C1RW09"/>
<dbReference type="RefSeq" id="WP_039721003.1">
    <property type="nucleotide sequence ID" value="NZ_CP037899.1"/>
</dbReference>
<dbReference type="EMBL" id="JQNX01000002">
    <property type="protein sequence ID" value="KIE59111.1"/>
    <property type="molecule type" value="Genomic_DNA"/>
</dbReference>
<evidence type="ECO:0000256" key="1">
    <source>
        <dbReference type="SAM" id="SignalP"/>
    </source>
</evidence>